<keyword evidence="3" id="KW-1185">Reference proteome</keyword>
<dbReference type="KEGG" id="vg:64766421"/>
<organism evidence="2 3">
    <name type="scientific">Rhodococcus phage Finch</name>
    <dbReference type="NCBI Taxonomy" id="2094144"/>
    <lineage>
        <taxon>Viruses</taxon>
        <taxon>Duplodnaviria</taxon>
        <taxon>Heunggongvirae</taxon>
        <taxon>Uroviricota</taxon>
        <taxon>Caudoviricetes</taxon>
        <taxon>Finchvirus</taxon>
        <taxon>Finchvirus finch</taxon>
    </lineage>
</organism>
<feature type="region of interest" description="Disordered" evidence="1">
    <location>
        <begin position="74"/>
        <end position="97"/>
    </location>
</feature>
<dbReference type="EMBL" id="MG962366">
    <property type="protein sequence ID" value="AVO25096.1"/>
    <property type="molecule type" value="Genomic_DNA"/>
</dbReference>
<dbReference type="GeneID" id="64766421"/>
<reference evidence="3" key="1">
    <citation type="submission" date="2018-02" db="EMBL/GenBank/DDBJ databases">
        <authorList>
            <person name="Cohen D.B."/>
            <person name="Kent A.D."/>
        </authorList>
    </citation>
    <scope>NUCLEOTIDE SEQUENCE [LARGE SCALE GENOMIC DNA]</scope>
</reference>
<accession>A0A2P1JXP0</accession>
<sequence>MWLLAPRPVGRSVTEPEEDLDAPKVRYNSAPYLDISYDCSGWNCGSNTIEWEDGEWMCSDCKTTWSDPDNGQLYSEWSGEPYDGPLVDTYGDPVERT</sequence>
<gene>
    <name evidence="2" type="primary">168</name>
    <name evidence="2" type="ORF">SEA_FINCH_168</name>
</gene>
<name>A0A2P1JXP0_9CAUD</name>
<dbReference type="RefSeq" id="YP_010059190.1">
    <property type="nucleotide sequence ID" value="NC_054724.1"/>
</dbReference>
<protein>
    <submittedName>
        <fullName evidence="2">Uncharacterized protein</fullName>
    </submittedName>
</protein>
<evidence type="ECO:0000313" key="3">
    <source>
        <dbReference type="Proteomes" id="UP000241290"/>
    </source>
</evidence>
<evidence type="ECO:0000313" key="2">
    <source>
        <dbReference type="EMBL" id="AVO25096.1"/>
    </source>
</evidence>
<evidence type="ECO:0000256" key="1">
    <source>
        <dbReference type="SAM" id="MobiDB-lite"/>
    </source>
</evidence>
<proteinExistence type="predicted"/>
<dbReference type="Proteomes" id="UP000241290">
    <property type="component" value="Genome"/>
</dbReference>